<evidence type="ECO:0000313" key="4">
    <source>
        <dbReference type="EMBL" id="SQA93314.1"/>
    </source>
</evidence>
<evidence type="ECO:0000313" key="5">
    <source>
        <dbReference type="Proteomes" id="UP000250169"/>
    </source>
</evidence>
<evidence type="ECO:0000256" key="1">
    <source>
        <dbReference type="ARBA" id="ARBA00022679"/>
    </source>
</evidence>
<dbReference type="GO" id="GO:0009103">
    <property type="term" value="P:lipopolysaccharide biosynthetic process"/>
    <property type="evidence" value="ECO:0007669"/>
    <property type="project" value="TreeGrafter"/>
</dbReference>
<feature type="domain" description="Glycosyl transferase family 1" evidence="2">
    <location>
        <begin position="186"/>
        <end position="348"/>
    </location>
</feature>
<feature type="domain" description="Glycosyltransferase subfamily 4-like N-terminal" evidence="3">
    <location>
        <begin position="16"/>
        <end position="172"/>
    </location>
</feature>
<accession>A0A2X2SN65</accession>
<dbReference type="Pfam" id="PF13439">
    <property type="entry name" value="Glyco_transf_4"/>
    <property type="match status" value="1"/>
</dbReference>
<dbReference type="RefSeq" id="WP_111972232.1">
    <property type="nucleotide sequence ID" value="NZ_UAVS01000001.1"/>
</dbReference>
<dbReference type="Pfam" id="PF00534">
    <property type="entry name" value="Glycos_transf_1"/>
    <property type="match status" value="1"/>
</dbReference>
<proteinExistence type="predicted"/>
<dbReference type="Proteomes" id="UP000250169">
    <property type="component" value="Unassembled WGS sequence"/>
</dbReference>
<dbReference type="CDD" id="cd03809">
    <property type="entry name" value="GT4_MtfB-like"/>
    <property type="match status" value="1"/>
</dbReference>
<dbReference type="AlphaFoldDB" id="A0A2X2SN65"/>
<dbReference type="InterPro" id="IPR028098">
    <property type="entry name" value="Glyco_trans_4-like_N"/>
</dbReference>
<dbReference type="PANTHER" id="PTHR46401:SF2">
    <property type="entry name" value="GLYCOSYLTRANSFERASE WBBK-RELATED"/>
    <property type="match status" value="1"/>
</dbReference>
<dbReference type="SUPFAM" id="SSF53756">
    <property type="entry name" value="UDP-Glycosyltransferase/glycogen phosphorylase"/>
    <property type="match status" value="1"/>
</dbReference>
<dbReference type="InterPro" id="IPR001296">
    <property type="entry name" value="Glyco_trans_1"/>
</dbReference>
<keyword evidence="1 4" id="KW-0808">Transferase</keyword>
<evidence type="ECO:0000259" key="2">
    <source>
        <dbReference type="Pfam" id="PF00534"/>
    </source>
</evidence>
<reference evidence="4 5" key="1">
    <citation type="submission" date="2018-06" db="EMBL/GenBank/DDBJ databases">
        <authorList>
            <consortium name="Pathogen Informatics"/>
            <person name="Doyle S."/>
        </authorList>
    </citation>
    <scope>NUCLEOTIDE SEQUENCE [LARGE SCALE GENOMIC DNA]</scope>
    <source>
        <strain evidence="4 5">NCTC11545</strain>
    </source>
</reference>
<dbReference type="PANTHER" id="PTHR46401">
    <property type="entry name" value="GLYCOSYLTRANSFERASE WBBK-RELATED"/>
    <property type="match status" value="1"/>
</dbReference>
<evidence type="ECO:0000259" key="3">
    <source>
        <dbReference type="Pfam" id="PF13439"/>
    </source>
</evidence>
<dbReference type="Gene3D" id="3.40.50.2000">
    <property type="entry name" value="Glycogen Phosphorylase B"/>
    <property type="match status" value="2"/>
</dbReference>
<protein>
    <submittedName>
        <fullName evidence="4">D-inositol-3-phosphate glycosyltransferase</fullName>
        <ecNumber evidence="4">2.4.1.250</ecNumber>
    </submittedName>
</protein>
<dbReference type="EC" id="2.4.1.250" evidence="4"/>
<keyword evidence="4" id="KW-0328">Glycosyltransferase</keyword>
<sequence>MNIAFDAKRAFHNTRGLGNYSRDLIRILQEHKVGHLYLFNPQKHEIQGVVIDEHTTEITPQSFFWRKLKSLWRSVKITDIAKQLPIDIYHGLSGEIPKGIYKHIPTIVTIHDLIFMRYPELYSFLDRKIHYRKFLYAAQHSEHIIAISEQTKQDIISYLGISEEKITVVYQGCHRAFKKIYTETQKETIRKKYHLPEKFVLNVGAIELRKNALEIVKAIEPLRDISLVLVGKQTAYYQQIKAYCEAHQLKDRVQALSNVPMEDLAIIYQLAEVFCYPSIFEGFGIPIIEALFSKTPVISSQGSCFAEAGGTHSVYVDLQNAEKEIRKAIVSITTDEVLRRQMVEEGYRHAQHFTDEAVFENLMKVYKKVKSEQ</sequence>
<gene>
    <name evidence="4" type="primary">mshA</name>
    <name evidence="4" type="ORF">NCTC11545_00680</name>
</gene>
<organism evidence="4 5">
    <name type="scientific">Capnocytophaga ochracea</name>
    <dbReference type="NCBI Taxonomy" id="1018"/>
    <lineage>
        <taxon>Bacteria</taxon>
        <taxon>Pseudomonadati</taxon>
        <taxon>Bacteroidota</taxon>
        <taxon>Flavobacteriia</taxon>
        <taxon>Flavobacteriales</taxon>
        <taxon>Flavobacteriaceae</taxon>
        <taxon>Capnocytophaga</taxon>
    </lineage>
</organism>
<dbReference type="EMBL" id="UAVS01000001">
    <property type="protein sequence ID" value="SQA93314.1"/>
    <property type="molecule type" value="Genomic_DNA"/>
</dbReference>
<name>A0A2X2SN65_CAPOC</name>
<dbReference type="GO" id="GO:0102710">
    <property type="term" value="F:D-inositol-3-phosphate glycosyltransferase activity"/>
    <property type="evidence" value="ECO:0007669"/>
    <property type="project" value="UniProtKB-EC"/>
</dbReference>